<dbReference type="CDD" id="cd00057">
    <property type="entry name" value="FA58C"/>
    <property type="match status" value="2"/>
</dbReference>
<dbReference type="FunFam" id="2.20.100.10:FF:000002">
    <property type="entry name" value="Unc-5 netrin receptor C"/>
    <property type="match status" value="1"/>
</dbReference>
<dbReference type="InterPro" id="IPR036055">
    <property type="entry name" value="LDL_receptor-like_sf"/>
</dbReference>
<dbReference type="Pfam" id="PF00094">
    <property type="entry name" value="VWD"/>
    <property type="match status" value="3"/>
</dbReference>
<dbReference type="Pfam" id="PF01826">
    <property type="entry name" value="TIL"/>
    <property type="match status" value="12"/>
</dbReference>
<feature type="disulfide bond" evidence="14">
    <location>
        <begin position="1614"/>
        <end position="1632"/>
    </location>
</feature>
<dbReference type="Gene3D" id="2.10.25.10">
    <property type="entry name" value="Laminin"/>
    <property type="match status" value="13"/>
</dbReference>
<evidence type="ECO:0000256" key="13">
    <source>
        <dbReference type="PROSITE-ProRule" id="PRU00039"/>
    </source>
</evidence>
<feature type="disulfide bond" evidence="14">
    <location>
        <begin position="1498"/>
        <end position="1516"/>
    </location>
</feature>
<dbReference type="InterPro" id="IPR036084">
    <property type="entry name" value="Ser_inhib-like_sf"/>
</dbReference>
<feature type="disulfide bond" evidence="14">
    <location>
        <begin position="2776"/>
        <end position="2791"/>
    </location>
</feature>
<dbReference type="SUPFAM" id="SSF57567">
    <property type="entry name" value="Serine protease inhibitors"/>
    <property type="match status" value="13"/>
</dbReference>
<keyword evidence="11" id="KW-0325">Glycoprotein</keyword>
<dbReference type="GO" id="GO:0007155">
    <property type="term" value="P:cell adhesion"/>
    <property type="evidence" value="ECO:0007669"/>
    <property type="project" value="UniProtKB-KW"/>
</dbReference>
<dbReference type="SMART" id="SM00231">
    <property type="entry name" value="FA58C"/>
    <property type="match status" value="2"/>
</dbReference>
<dbReference type="InterPro" id="IPR000884">
    <property type="entry name" value="TSP1_rpt"/>
</dbReference>
<comment type="function">
    <text evidence="12">Involved in the modulation of neuronal aggregation. May be involved in developmental events during the formation of the central nervous system.</text>
</comment>
<feature type="disulfide bond" evidence="14">
    <location>
        <begin position="1776"/>
        <end position="1791"/>
    </location>
</feature>
<feature type="compositionally biased region" description="Basic and acidic residues" evidence="15">
    <location>
        <begin position="250"/>
        <end position="272"/>
    </location>
</feature>
<dbReference type="PROSITE" id="PS01209">
    <property type="entry name" value="LDLRA_1"/>
    <property type="match status" value="3"/>
</dbReference>
<evidence type="ECO:0000256" key="14">
    <source>
        <dbReference type="PROSITE-ProRule" id="PRU00124"/>
    </source>
</evidence>
<feature type="disulfide bond" evidence="14">
    <location>
        <begin position="2812"/>
        <end position="2824"/>
    </location>
</feature>
<feature type="disulfide bond" evidence="14">
    <location>
        <begin position="1550"/>
        <end position="1565"/>
    </location>
</feature>
<feature type="disulfide bond" evidence="14">
    <location>
        <begin position="2831"/>
        <end position="2846"/>
    </location>
</feature>
<protein>
    <recommendedName>
        <fullName evidence="3">SCO-spondin</fullName>
    </recommendedName>
</protein>
<feature type="domain" description="VWFD" evidence="19">
    <location>
        <begin position="192"/>
        <end position="408"/>
    </location>
</feature>
<evidence type="ECO:0000259" key="18">
    <source>
        <dbReference type="PROSITE" id="PS50184"/>
    </source>
</evidence>
<evidence type="ECO:0000256" key="5">
    <source>
        <dbReference type="ARBA" id="ARBA00022536"/>
    </source>
</evidence>
<dbReference type="SMART" id="SM00192">
    <property type="entry name" value="LDLa"/>
    <property type="match status" value="14"/>
</dbReference>
<evidence type="ECO:0000256" key="7">
    <source>
        <dbReference type="ARBA" id="ARBA00022737"/>
    </source>
</evidence>
<dbReference type="FunFam" id="2.10.25.10:FF:000217">
    <property type="entry name" value="SCO-spondin"/>
    <property type="match status" value="2"/>
</dbReference>
<evidence type="ECO:0000256" key="15">
    <source>
        <dbReference type="SAM" id="MobiDB-lite"/>
    </source>
</evidence>
<dbReference type="GeneID" id="102374621"/>
<feature type="disulfide bond" evidence="14">
    <location>
        <begin position="1764"/>
        <end position="1782"/>
    </location>
</feature>
<evidence type="ECO:0000256" key="12">
    <source>
        <dbReference type="ARBA" id="ARBA00045981"/>
    </source>
</evidence>
<evidence type="ECO:0000256" key="2">
    <source>
        <dbReference type="ARBA" id="ARBA00009456"/>
    </source>
</evidence>
<feature type="domain" description="F5/8 type C" evidence="17">
    <location>
        <begin position="2225"/>
        <end position="2373"/>
    </location>
</feature>
<dbReference type="InterPro" id="IPR014853">
    <property type="entry name" value="VWF/SSPO/ZAN-like_Cys-rich_dom"/>
</dbReference>
<feature type="domain" description="VWFD" evidence="19">
    <location>
        <begin position="598"/>
        <end position="769"/>
    </location>
</feature>
<feature type="domain" description="F5/8 type C" evidence="17">
    <location>
        <begin position="2531"/>
        <end position="2682"/>
    </location>
</feature>
<feature type="region of interest" description="Disordered" evidence="15">
    <location>
        <begin position="2689"/>
        <end position="2735"/>
    </location>
</feature>
<dbReference type="FunFam" id="2.10.25.10:FF:000055">
    <property type="entry name" value="alpha-tectorin isoform X1"/>
    <property type="match status" value="3"/>
</dbReference>
<dbReference type="PANTHER" id="PTHR11339">
    <property type="entry name" value="EXTRACELLULAR MATRIX GLYCOPROTEIN RELATED"/>
    <property type="match status" value="1"/>
</dbReference>
<feature type="disulfide bond" evidence="14">
    <location>
        <begin position="2393"/>
        <end position="2405"/>
    </location>
</feature>
<feature type="disulfide bond" evidence="14">
    <location>
        <begin position="1682"/>
        <end position="1700"/>
    </location>
</feature>
<proteinExistence type="inferred from homology"/>
<dbReference type="InterPro" id="IPR002172">
    <property type="entry name" value="LDrepeatLR_classA_rpt"/>
</dbReference>
<dbReference type="PROSITE" id="PS01286">
    <property type="entry name" value="FA58C_2"/>
    <property type="match status" value="2"/>
</dbReference>
<dbReference type="InterPro" id="IPR050780">
    <property type="entry name" value="Mucin_vWF_Thrombospondin_sf"/>
</dbReference>
<dbReference type="Gene3D" id="2.20.100.10">
    <property type="entry name" value="Thrombospondin type-1 (TSP1) repeat"/>
    <property type="match status" value="26"/>
</dbReference>
<accession>A0A1U7SIG9</accession>
<dbReference type="InterPro" id="IPR006207">
    <property type="entry name" value="Cys_knot_C"/>
</dbReference>
<keyword evidence="6" id="KW-0732">Signal</keyword>
<gene>
    <name evidence="21" type="primary">SSPO</name>
</gene>
<feature type="disulfide bond" evidence="14">
    <location>
        <begin position="1574"/>
        <end position="1592"/>
    </location>
</feature>
<dbReference type="SUPFAM" id="SSF49785">
    <property type="entry name" value="Galactose-binding domain-like"/>
    <property type="match status" value="2"/>
</dbReference>
<dbReference type="GO" id="GO:0031012">
    <property type="term" value="C:extracellular matrix"/>
    <property type="evidence" value="ECO:0007669"/>
    <property type="project" value="TreeGrafter"/>
</dbReference>
<evidence type="ECO:0000259" key="19">
    <source>
        <dbReference type="PROSITE" id="PS51233"/>
    </source>
</evidence>
<dbReference type="FunFam" id="2.20.100.10:FF:000004">
    <property type="entry name" value="Adhesion G protein-coupled receptor B2"/>
    <property type="match status" value="1"/>
</dbReference>
<feature type="domain" description="VWFD" evidence="19">
    <location>
        <begin position="1049"/>
        <end position="1219"/>
    </location>
</feature>
<feature type="domain" description="VWFC" evidence="18">
    <location>
        <begin position="2118"/>
        <end position="2180"/>
    </location>
</feature>
<keyword evidence="10 14" id="KW-1015">Disulfide bond</keyword>
<sequence>MTAASSDGRWCERTVQVTEEEVLSPRRENVVPCASVYQYNLVGWRLDQERMRQAYGGDLGIAHYYAQSGPSDSMCYIYKPQDTRPLVWNRTVRACCEGWSGPRCTEGEGLLGHCFSTWQCQDFPSALNLSLMSIAECCSRPWGHSWRNTSSALCFSCAYLPLTGGLPGPFLLRPSPPTALLGLSRGGQRLFATCVTWAGVQYRSFDGKHFRFHGGCTYSLAAASDGTWAVYISAGAGGCTPPGHCTRVRRPSEERGREDGERGGDEVEEKRKQSGHAGELGAERRSSVALRMMFGLDLVVAEGRSISVNGAAVPEGQPYLQNGISIRWLGDFVFVESGLGVRVKSDGRDTVYVTVGAELRGTTRGLCGHYNDDPTDDFLRVGGDVTTLAASFGNSWRIPEAGTEQPCEDAAEVRHSCDETGDGAVRREAEATCQKLLANPFSQCHSEVDPGGFYDACVYVYCQEPGAGAALPGAICETFASYARDCAQRHIYVDWRRPGFCEKQCDGGKQYSDCVSSCPASCAAAGAAEDGHCRDECVSGCECPPGLYLEQGACVPEATCPCYHRRQRYAPGDTIQQRCNQCTCQGGHWLCSQHKCAAECAVLGNPHYVTFDRKRYSFHGACEYILVQDFVDGKLRITAESTTCGSSGTMSCLRALTVTAHKTSAQLRTTGDVVVNGHEVDLPFAGTDLTIRRASASFLLLQAFGAHVLWGLEFPAAYITLQPAFAHKVRGLCGTYNWNQQDEFTTPAGDVEAGAAAFAHKFRVSGECPVPSAATFDPCSTYAQHRAFAEAACAMLHGPAFQPCHHLVDREPFHQLCLYDVCGCPADKDCLCGAVAAYARQCAQEGAPVPWRNQTFCGVQCGGGQVYQECSAPCRKTCSDLNLDGAGACQELDVCVAGCNCPEGLVLDEGGQCIPPAMCPCLHGDETHPPGSRIRRSCNTCVCMDGAWNCTDASCPEAVSCPGELVYAFGGCLHTCDSPEGNLSCSGLTEGCVCPPGTVFLNERCVSPEECPCQHNGRLYQPNDTIIKDCNTCVCRSRRWQCSSHQCAGTCMASGDPHYITFDGRAFSFLGDCEYVLVREHGGLFSVTVENVPCGTSGITCTKSVVVEIGNTVVHLLRGRDVTVNGASVRPPKVYGGNGLTLERAGLFLILISQLGLTVLWDGGTRVYVKLDPVFQGRVAGLCGNFDGDTENDFTSQQGMVEPTADLFGNSWRVSLLCPEVNEGDFEHPCTENSHRATWARKRCSILLQMLFTPCHEEVPCQQFYDWCIFDACGCDSGGDCECLCTAIAAYAEECNQRGVYIRWRSQDLCPMQCDNGLEYEACGPACPQTCKTFGLELAEHCDAVSCVEGCFCPEGKVLHGGSCIDPSECPCYWEGTSFPSGTAVKQECKNCTCEAGLWQCEALAEPCAARPGCPETEFACRGGGRCVPGAWVCDNEDDCGDGSDEFCTLSCAPHQYQCISGQCVPWGYRCDGTADCLDLSDEQGCPPPGCGQHEFHCANGRCIPRAHVCDGELDCGFADTSDEAGCGPPCGTAEFRCAAGRCVPYLHRCDGHDDCGDLSDERECVCPAGHFQCPDALCLPQQQVCDGRSDCLAGADEAFCPGQVTCAPGQLPCPDGTCISRVKVCDGTRDCWDGSDESPTQCLAVLPSPTAITVPMVLPVTRPLPTNRTLAPPCSRYEFQCRSGECQPRGWMCDNEADCLDGSDELDCNRTCGLDQFPCMLSAECIPYGQLCDGLPQCRDQSDESTDNCGSTQIPPCPGLFVCNNRLCVNVSRVCDGTPDCPQGEDEIACESRVLPADQNRTVGPCAEYSCGDSKCITFKQVCNGLADCTDGSATSGWLPSDEQDCGLWSAWAPWSSCSRSCGTGLQVRRRVCTRRADHVLRHCHGEETQAQQCFAVACPVDGAWSEWATWSNCTQDCRGVVVRRRECVPPQNGGRPCIELPGDSPSTLEIQPCQLEGCLNVTACPGDLVSRRCAPCPASCTDLSSKVKCRRDRPCSPGCWCPDGLVLAGERRCVRPRECPCEVEGVRYWPGQLVKVNCRICTCQDGQPRRCRQNPECTVNCGWSAWSPWGECLGPCGVQSIQWSFRSPNNPSKHGNGRQCRGIYRKARRCQTEPCEECEHHGRPHAVGDRWRSGQCQVCQCLPNLTVQCSQYCPYSTVACPEGRVLVEGTGEACCYCTEAGENRTTTLAVPTAEPPETSVAGPSAPTSPPLFTFPLPPLGDRCYGPLGLASLPDSSFSASSQQPENPAHAARLNRVLPGLDLQGWGPQADVYPELLSNPPYLQVDLLEPKNLTGVVVQGAGSSDAYVTSFLLQFSMDGVRWHDYRELFQGNFDDATPVVRTFQRLVRARHVRILPQDFHNGIFLRAELLGCERVPPALPGAPSMLPAHRPCRTGQFQCRNGRCVPAGPRGAVCNGVDDCGDLSDELRCGTAPSLAPSTPWPCPLSHFPCTGTGGCVDAARRCDGIADCLDGTDEAGCVALRGSTAPPAGTTSPSTPGTPRVWSTPKEALVWTDGWPFPDGILPTPAGPCTEPLGLDSGRIRDQQLSASSHRESNPPGAGRLNSMPNVPNIEVGWSPLPDDSSPYFQVDLLQPTFVSAVVTQGGTRSGGFITRYRLAYSYDGVHYRDYAPRGGPAQVLEGNVDSSTPVRQELSPAILTRSLRLVPVAFHRGIYLRLELQGCLWGAAPPGTGPASPPAASEPPPAPPGTPARMPSVANESSEAKSTSKPVPTGGFSAMTRCHVSPTLAGPSLPRLLCTQGQFSCEVLGCVEAGAVCDGREDCLDGSDEWQCGESRGVPPATLPVPDRRPGACSPKQFLCGSGECLSPDKRCDLHHDCADGSDESSCVDCILSPWSGWSESSRSCGLGVTFRRRDLLRHALPGGQCERNEFDSRSCFLRACPVHGAWAAWGEWSDCDAECRGGVRSRTRSCADPPPKNGGQACPGDAVQTEPCNLQPCGDARDCGPEMVYVQAADCERGLVAPCPQACRDLGAQRSCQSPCVEGCRCPPGLFLQDGGCVNVSQCHCHVGPEPRRPGEMFLRDNCSQCVCLDGVVTCDSVPCPVPCGWSAWSAWTPCDRSCGVGMQERFRSPSNPAAANGGAPCDGDAQEVRECHTPCPAEPPGPWSAWTPWSPCSKTCFYDVDRVGVRKRFRHCNGTGELSAGSSCQGPSVQEEPCDTPPCPVEGVWTPWTAWSSCSAACDSGVQIRNRTCSNPAYGGPECSGPLVQTRDCNTQPCKALCPGNMVYHTAKECQEHGGACPRLCLDQDVGVECAAHCYDGCYCPAGLRLLNDTCVPPTACPCHHQGLLYPPGTTAPLDACNNCTCISGEMVCSTEPCPVDCGWSSWTVWSSCSRSCNVGTQRRYRAASQPPAAFGGRECPGPSVEVAFCSLQPCKGAGAEWGPWSECSVPCGGGYQNRTRASATLRRIEFATCNLQPCAGEKPGVCPAGKVWQECADVPASCAELSTAFLANETCHAGCYCPPGAVLLDNQCVAASECPCTEAGVLYRPGDTVTRGCESCSCVSGRVSNCSRGPCGHANGSWSEWTPWSECSASCGLGLQNRYRFCTDPTPAGTGLPCLGPESEVQPCHLQPCSRIGGWGAWSPWGECTRSCGGGLRTRTRGCDSPPPQGQGDYCEGTPTQVEACHPHDCPALECTVVKGSVYSRCGPSCPRSCDDISHCVWSCESGCYCTHGQVLSENGTACVDPRDCTCLDLLSGRRHLPGQTVPRGDGCNHCTCTGGKMLCTSLPCPVPGTWCDWSPWTPCSRTCGSEATTRYRACACPQPQHGGSDCAGDQERHGDAGVQLQRQDCPSATFCPVDGGWSSWGPWSPCDACGGESTRSRDCSSPPARFGGLPCPGEAWQSRPCHEGATACEGCGGGQVTFSCGKPCPRSCEDLQADAGCLESAQCQPTCGCPEGRLLQDGACVSPGQCRCKYQNGSWGTPEDRTLPAWAGPAPWEYVQPGETVHGPCQNCTCEDGHVQCHADPACHLDGHWGAWGPWSPCSHRCREGTQARGRACDNPAPQHRGRGCAGGSQQQRACRGQLPCEEEAPWSAWSPWGACSVTCGGGEQIRTRECLRPGCQGLSVQSKTCNTQVCLEVGCPAERLYRECLQEEGCPYSCAHLAGQMDCFSDGCEEGCHCPAGTLQHRGACLQECPCVLSKDILWTLQNISADPGALLTAVTAQGHPLVPGQEVPHRGSLRSGCSSCTCQHGQLNCSFTPCPLDGGFGAWSPWTSCSRTCGGLGNMTRSRSCTRPAPAHGGKDCIGPRTDTKYCQTPDCAGEPVSGAAGGRSEEGFSPWSSWTPCSRTCTDPELPALKTRTRFCAAGANCTGEAFQERACNLPQCTDVPPCLGEECAGMNCSWTGWGPWSSCSRSCGVGQQQRLRAYHPPGPGGHWCEGILSAHAERRFCNLQACRVDGAWSKWSPWSWCDRTCGGGRSVRSRTCTHPPPKNGGRRCPGEKHHVRVCNPRPCEEGCPPGMEMVDCANRCPRHCGDLQEGIMCQDTEACEPGCRCPDGTLEQDGVCVPAQLCECTDTQGHSWAPGSLRDDGCNNCTCAGGQLVCTNHTCPPSHCAWSRWSSWAECSLTCSHGRQSRFRTPTSGSEAAECQQEQLQSRPCAPGPCPPLCPLEGSDRRLGDTWLQGECQQCICTPEGIYCQDIACAGPEECVWSSWGPCSRSCGPGLASRSGACACPTPQDPGASCNQSTRQELQPCYLRACEDACSWSPWTAWTQCSCSFLVQQRYRNQWAAGGAAAADACVGLDGQFRMCDYTECSEASCAPPFQFRECGSPCAGLCSTRQHQDLCRDLPQCLPGCYCPQGLLEQDGACVPPSQCGCLQPGQPHGPTYLVAGDTILVGCKECVCQEGELHCSSQNCQGLLPLSDWTEWTPCGPCLPPAALGLGTTALVVAQGSGWQDGEPSMALASVQQRYRVCLDPQTGSAWAGEAVLCSAQLQQERLCPDPHICDDPCQWSPWSAWSPCREPCSGGFRLRQRQPQHLASDEQCRGARSQSESCNTAACPGEKCEDRGKAYAPTCANRCPRTCADLWDHVECLQGPCKPGCRCPEGQLLQDGVCVPVAECRCGLPSTNVTLELWPGQAAELDCHNCTCENGTFACPAPECPSYGPWAGWSPCSQSCGGGRALRHRPCHESPHGAPCSAQAMEEVTVCNPQPCPASCQVSIWSAWSPCSASCGGGISEQSRHLLDPGESGSQDCPGQLLRLHRPCNTHGCAPECPGGQVHRDCANACPHACSDLRPGTACQQEPCEPGCACPPGQVVQDGACVPPEDCRCALGPTPPSPWFSNLSREELEKEHAPGSIIHHQCNSCVCRGGAFVCSQQDCNVDCLWAPWAPWSSCSVTCGSGVQLSQRHLLRQRLYDGAECLGPNTRQMPCSLPDCAQAPLAPGVRAEGAHGASPELSPPHRCQLSLSPQGEVKVQEPGSCCPVCRMESLEEPSAACQRYTEVRNITKGRCSLRGVEVSYCRGRCLSRTNVLPEEPYLQTLCDCCSYRLDPVSPVRLLSLRCEDGEVEPVVLPVIHSCECSSCQGGDFSKR</sequence>
<dbReference type="SMART" id="SM00209">
    <property type="entry name" value="TSP1"/>
    <property type="match status" value="27"/>
</dbReference>
<dbReference type="PRINTS" id="PR00261">
    <property type="entry name" value="LDLRECEPTOR"/>
</dbReference>
<feature type="disulfide bond" evidence="14">
    <location>
        <begin position="1812"/>
        <end position="1830"/>
    </location>
</feature>
<dbReference type="InParanoid" id="A0A1U7SIG9"/>
<evidence type="ECO:0000256" key="11">
    <source>
        <dbReference type="ARBA" id="ARBA00023180"/>
    </source>
</evidence>
<dbReference type="Pfam" id="PF00754">
    <property type="entry name" value="F5_F8_type_C"/>
    <property type="match status" value="2"/>
</dbReference>
<dbReference type="eggNOG" id="KOG4475">
    <property type="taxonomic scope" value="Eukaryota"/>
</dbReference>
<dbReference type="SMART" id="SM00215">
    <property type="entry name" value="VWC_out"/>
    <property type="match status" value="8"/>
</dbReference>
<comment type="subcellular location">
    <subcellularLocation>
        <location evidence="1">Secreted</location>
        <location evidence="1">Extracellular space</location>
    </subcellularLocation>
</comment>
<dbReference type="GO" id="GO:0005615">
    <property type="term" value="C:extracellular space"/>
    <property type="evidence" value="ECO:0007669"/>
    <property type="project" value="TreeGrafter"/>
</dbReference>
<dbReference type="CTD" id="243369"/>
<dbReference type="STRING" id="38654.A0A1U7SIG9"/>
<keyword evidence="9" id="KW-0130">Cell adhesion</keyword>
<feature type="disulfide bond" evidence="14">
    <location>
        <begin position="2757"/>
        <end position="2769"/>
    </location>
</feature>
<evidence type="ECO:0000256" key="10">
    <source>
        <dbReference type="ARBA" id="ARBA00023157"/>
    </source>
</evidence>
<feature type="disulfide bond" evidence="14">
    <location>
        <begin position="1531"/>
        <end position="1543"/>
    </location>
</feature>
<feature type="disulfide bond" evidence="14">
    <location>
        <begin position="1586"/>
        <end position="1601"/>
    </location>
</feature>
<reference evidence="21" key="1">
    <citation type="submission" date="2025-08" db="UniProtKB">
        <authorList>
            <consortium name="RefSeq"/>
        </authorList>
    </citation>
    <scope>IDENTIFICATION</scope>
</reference>
<dbReference type="Pfam" id="PF00090">
    <property type="entry name" value="TSP_1"/>
    <property type="match status" value="25"/>
</dbReference>
<feature type="disulfide bond" evidence="14">
    <location>
        <begin position="2819"/>
        <end position="2837"/>
    </location>
</feature>
<dbReference type="eggNOG" id="KOG1216">
    <property type="taxonomic scope" value="Eukaryota"/>
</dbReference>
<feature type="domain" description="CTCK" evidence="16">
    <location>
        <begin position="5454"/>
        <end position="5541"/>
    </location>
</feature>
<dbReference type="PROSITE" id="PS01225">
    <property type="entry name" value="CTCK_2"/>
    <property type="match status" value="1"/>
</dbReference>
<dbReference type="RefSeq" id="XP_006038410.2">
    <property type="nucleotide sequence ID" value="XM_006038348.2"/>
</dbReference>
<dbReference type="SUPFAM" id="SSF82895">
    <property type="entry name" value="TSP-1 type 1 repeat"/>
    <property type="match status" value="26"/>
</dbReference>
<dbReference type="FunFam" id="4.10.400.10:FF:000065">
    <property type="entry name" value="Transmembrane protease serine 7"/>
    <property type="match status" value="1"/>
</dbReference>
<feature type="disulfide bond" evidence="14">
    <location>
        <begin position="1694"/>
        <end position="1709"/>
    </location>
</feature>
<feature type="compositionally biased region" description="Polar residues" evidence="15">
    <location>
        <begin position="2717"/>
        <end position="2729"/>
    </location>
</feature>
<dbReference type="InterPro" id="IPR008979">
    <property type="entry name" value="Galactose-bd-like_sf"/>
</dbReference>
<dbReference type="SMART" id="SM00832">
    <property type="entry name" value="C8"/>
    <property type="match status" value="3"/>
</dbReference>
<evidence type="ECO:0000259" key="16">
    <source>
        <dbReference type="PROSITE" id="PS01225"/>
    </source>
</evidence>
<feature type="disulfide bond" evidence="14">
    <location>
        <begin position="1567"/>
        <end position="1579"/>
    </location>
</feature>
<dbReference type="Pfam" id="PF23244">
    <property type="entry name" value="VWF"/>
    <property type="match status" value="1"/>
</dbReference>
<feature type="compositionally biased region" description="Pro residues" evidence="15">
    <location>
        <begin position="2690"/>
        <end position="2709"/>
    </location>
</feature>
<comment type="similarity">
    <text evidence="2">Belongs to the thrombospondin family.</text>
</comment>
<feature type="disulfide bond" evidence="14">
    <location>
        <begin position="1471"/>
        <end position="1486"/>
    </location>
</feature>
<organism evidence="20 21">
    <name type="scientific">Alligator sinensis</name>
    <name type="common">Chinese alligator</name>
    <dbReference type="NCBI Taxonomy" id="38654"/>
    <lineage>
        <taxon>Eukaryota</taxon>
        <taxon>Metazoa</taxon>
        <taxon>Chordata</taxon>
        <taxon>Craniata</taxon>
        <taxon>Vertebrata</taxon>
        <taxon>Euteleostomi</taxon>
        <taxon>Archelosauria</taxon>
        <taxon>Archosauria</taxon>
        <taxon>Crocodylia</taxon>
        <taxon>Alligatoridae</taxon>
        <taxon>Alligatorinae</taxon>
        <taxon>Alligator</taxon>
    </lineage>
</organism>
<dbReference type="InterPro" id="IPR000421">
    <property type="entry name" value="FA58C"/>
</dbReference>
<feature type="region of interest" description="Disordered" evidence="15">
    <location>
        <begin position="242"/>
        <end position="283"/>
    </location>
</feature>
<dbReference type="Pfam" id="PF19028">
    <property type="entry name" value="TSP1_spondin"/>
    <property type="match status" value="1"/>
</dbReference>
<dbReference type="eggNOG" id="KOG1215">
    <property type="taxonomic scope" value="Eukaryota"/>
</dbReference>
<dbReference type="PROSITE" id="PS50068">
    <property type="entry name" value="LDLRA_2"/>
    <property type="match status" value="14"/>
</dbReference>
<dbReference type="CDD" id="cd00112">
    <property type="entry name" value="LDLa"/>
    <property type="match status" value="14"/>
</dbReference>
<dbReference type="KEGG" id="asn:102374621"/>
<dbReference type="InterPro" id="IPR044004">
    <property type="entry name" value="TSP1_spondin_dom"/>
</dbReference>
<dbReference type="FunFam" id="2.10.25.10:FF:000674">
    <property type="entry name" value="Mucin-2"/>
    <property type="match status" value="1"/>
</dbReference>
<dbReference type="PROSITE" id="PS01285">
    <property type="entry name" value="FA58C_1"/>
    <property type="match status" value="1"/>
</dbReference>
<dbReference type="InterPro" id="IPR001846">
    <property type="entry name" value="VWF_type-D"/>
</dbReference>
<dbReference type="InterPro" id="IPR023415">
    <property type="entry name" value="LDLR_class-A_CS"/>
</dbReference>
<dbReference type="PROSITE" id="PS51233">
    <property type="entry name" value="VWFD"/>
    <property type="match status" value="3"/>
</dbReference>
<feature type="disulfide bond" evidence="14">
    <location>
        <begin position="1491"/>
        <end position="1503"/>
    </location>
</feature>
<feature type="disulfide bond" evidence="14">
    <location>
        <begin position="1452"/>
        <end position="1464"/>
    </location>
</feature>
<name>A0A1U7SIG9_ALLSI</name>
<evidence type="ECO:0000256" key="8">
    <source>
        <dbReference type="ARBA" id="ARBA00022837"/>
    </source>
</evidence>
<feature type="disulfide bond" evidence="14">
    <location>
        <begin position="1459"/>
        <end position="1477"/>
    </location>
</feature>
<feature type="disulfide bond" evidence="14">
    <location>
        <begin position="1675"/>
        <end position="1687"/>
    </location>
</feature>
<dbReference type="CDD" id="cd19941">
    <property type="entry name" value="TIL"/>
    <property type="match status" value="14"/>
</dbReference>
<feature type="disulfide bond" evidence="14">
    <location>
        <begin position="1538"/>
        <end position="1556"/>
    </location>
</feature>
<dbReference type="eggNOG" id="KOG3611">
    <property type="taxonomic scope" value="Eukaryota"/>
</dbReference>
<feature type="disulfide bond" evidence="14">
    <location>
        <begin position="2764"/>
        <end position="2782"/>
    </location>
</feature>
<dbReference type="PANTHER" id="PTHR11339:SF396">
    <property type="entry name" value="SCO-SPONDIN"/>
    <property type="match status" value="1"/>
</dbReference>
<dbReference type="Pfam" id="PF00057">
    <property type="entry name" value="Ldl_recept_a"/>
    <property type="match status" value="13"/>
</dbReference>
<feature type="region of interest" description="Disordered" evidence="15">
    <location>
        <begin position="2545"/>
        <end position="2567"/>
    </location>
</feature>
<dbReference type="FunFam" id="2.20.100.10:FF:000067">
    <property type="entry name" value="Hemicentin 1"/>
    <property type="match status" value="1"/>
</dbReference>
<dbReference type="FunFam" id="2.20.100.10:FF:000001">
    <property type="entry name" value="semaphorin-5A isoform X1"/>
    <property type="match status" value="5"/>
</dbReference>
<keyword evidence="8" id="KW-0106">Calcium</keyword>
<evidence type="ECO:0000256" key="1">
    <source>
        <dbReference type="ARBA" id="ARBA00004239"/>
    </source>
</evidence>
<dbReference type="OrthoDB" id="9407576at2759"/>
<dbReference type="PROSITE" id="PS50022">
    <property type="entry name" value="FA58C_3"/>
    <property type="match status" value="2"/>
</dbReference>
<dbReference type="SUPFAM" id="SSF57424">
    <property type="entry name" value="LDL receptor-like module"/>
    <property type="match status" value="13"/>
</dbReference>
<dbReference type="PROSITE" id="PS50092">
    <property type="entry name" value="TSP1"/>
    <property type="match status" value="27"/>
</dbReference>
<dbReference type="Pfam" id="PF08742">
    <property type="entry name" value="C8"/>
    <property type="match status" value="3"/>
</dbReference>
<keyword evidence="5" id="KW-0245">EGF-like domain</keyword>
<comment type="caution">
    <text evidence="13">Lacks conserved residue(s) required for the propagation of feature annotation.</text>
</comment>
<feature type="compositionally biased region" description="Low complexity" evidence="15">
    <location>
        <begin position="2485"/>
        <end position="2501"/>
    </location>
</feature>
<evidence type="ECO:0000313" key="21">
    <source>
        <dbReference type="RefSeq" id="XP_006038410.2"/>
    </source>
</evidence>
<evidence type="ECO:0000256" key="9">
    <source>
        <dbReference type="ARBA" id="ARBA00022889"/>
    </source>
</evidence>
<dbReference type="eggNOG" id="KOG3538">
    <property type="taxonomic scope" value="Eukaryota"/>
</dbReference>
<dbReference type="InterPro" id="IPR036383">
    <property type="entry name" value="TSP1_rpt_sf"/>
</dbReference>
<dbReference type="FunFam" id="4.10.400.10:FF:000034">
    <property type="entry name" value="Low-density lipoprotein receptor-related protein 2"/>
    <property type="match status" value="1"/>
</dbReference>
<evidence type="ECO:0000256" key="3">
    <source>
        <dbReference type="ARBA" id="ARBA00020523"/>
    </source>
</evidence>
<dbReference type="InterPro" id="IPR001007">
    <property type="entry name" value="VWF_dom"/>
</dbReference>
<dbReference type="Gene3D" id="4.10.400.10">
    <property type="entry name" value="Low-density Lipoprotein Receptor"/>
    <property type="match status" value="14"/>
</dbReference>
<dbReference type="InterPro" id="IPR002919">
    <property type="entry name" value="TIL_dom"/>
</dbReference>
<dbReference type="SMART" id="SM00214">
    <property type="entry name" value="VWC"/>
    <property type="match status" value="7"/>
</dbReference>
<dbReference type="SUPFAM" id="SSF57603">
    <property type="entry name" value="FnI-like domain"/>
    <property type="match status" value="4"/>
</dbReference>
<feature type="disulfide bond" evidence="14">
    <location>
        <begin position="1607"/>
        <end position="1619"/>
    </location>
</feature>
<feature type="disulfide bond" evidence="14">
    <location>
        <begin position="2464"/>
        <end position="2479"/>
    </location>
</feature>
<evidence type="ECO:0000256" key="4">
    <source>
        <dbReference type="ARBA" id="ARBA00022525"/>
    </source>
</evidence>
<evidence type="ECO:0000313" key="20">
    <source>
        <dbReference type="Proteomes" id="UP000189705"/>
    </source>
</evidence>
<evidence type="ECO:0000256" key="6">
    <source>
        <dbReference type="ARBA" id="ARBA00022729"/>
    </source>
</evidence>
<keyword evidence="7" id="KW-0677">Repeat</keyword>
<dbReference type="SMART" id="SM00216">
    <property type="entry name" value="VWD"/>
    <property type="match status" value="3"/>
</dbReference>
<dbReference type="PROSITE" id="PS50184">
    <property type="entry name" value="VWFC_2"/>
    <property type="match status" value="1"/>
</dbReference>
<keyword evidence="20" id="KW-1185">Reference proteome</keyword>
<feature type="disulfide bond" evidence="14">
    <location>
        <begin position="2415"/>
        <end position="2430"/>
    </location>
</feature>
<dbReference type="FunFam" id="2.20.100.10:FF:000080">
    <property type="entry name" value="SCO-spondin"/>
    <property type="match status" value="2"/>
</dbReference>
<dbReference type="Proteomes" id="UP000189705">
    <property type="component" value="Unplaced"/>
</dbReference>
<evidence type="ECO:0000259" key="17">
    <source>
        <dbReference type="PROSITE" id="PS50022"/>
    </source>
</evidence>
<feature type="region of interest" description="Disordered" evidence="15">
    <location>
        <begin position="2485"/>
        <end position="2504"/>
    </location>
</feature>
<dbReference type="Gene3D" id="2.60.120.260">
    <property type="entry name" value="Galactose-binding domain-like"/>
    <property type="match status" value="2"/>
</dbReference>
<keyword evidence="4" id="KW-0964">Secreted</keyword>